<evidence type="ECO:0000313" key="2">
    <source>
        <dbReference type="EMBL" id="SPQ94199.1"/>
    </source>
</evidence>
<sequence>MMTAPVILAALVIVSCATSIVGSACSACRFCQCETHTLSSRIKTISCVSNDHPLAAHWFEDCGDATLLKLLGTDGDGGSSRVHRHWTRRVFKGREWYATGQQSSWHIQRGVFSHLTALRKLKILQPAFIGSAAFEGLPAQVKVEVAWDYVPLVANPAAAYDPYTGAPYVMADAFDGLAAHVELRFLSTMETRPAVERFLARAWCPPSLRTCTLGEVNIPTGETLREFERVRSEMTQPLMRSFQPALFVGTKRTIALTEPLMMTLARAFRKTLLTGLRRVTPQTNRTIALTQPLMMTLARAFRMTVLTGLRRVTPQTNPETDQAKRTHRPPLKPPVMTLTLDLQDATPTLVVPQTSGCCTPPPLAVAEAELRRRSRIVTAVGLSIIGSVVLLLSGELVFHYIVRRRFLHSIQPKLGSTIFPVAVATGDRVHTFASTL</sequence>
<geneLocation type="mitochondrion" evidence="2"/>
<evidence type="ECO:0000256" key="1">
    <source>
        <dbReference type="SAM" id="MobiDB-lite"/>
    </source>
</evidence>
<gene>
    <name evidence="2" type="ORF">PLBR_LOCUS1414</name>
</gene>
<dbReference type="AlphaFoldDB" id="A0A3P3Y1Z0"/>
<accession>A0A3P3Y1Z0</accession>
<keyword evidence="2" id="KW-0496">Mitochondrion</keyword>
<dbReference type="EMBL" id="OVEO01000002">
    <property type="protein sequence ID" value="SPQ94199.1"/>
    <property type="molecule type" value="Genomic_DNA"/>
</dbReference>
<organism evidence="2 3">
    <name type="scientific">Plasmodiophora brassicae</name>
    <name type="common">Clubroot disease agent</name>
    <dbReference type="NCBI Taxonomy" id="37360"/>
    <lineage>
        <taxon>Eukaryota</taxon>
        <taxon>Sar</taxon>
        <taxon>Rhizaria</taxon>
        <taxon>Endomyxa</taxon>
        <taxon>Phytomyxea</taxon>
        <taxon>Plasmodiophorida</taxon>
        <taxon>Plasmodiophoridae</taxon>
        <taxon>Plasmodiophora</taxon>
    </lineage>
</organism>
<reference evidence="2 3" key="1">
    <citation type="submission" date="2018-03" db="EMBL/GenBank/DDBJ databases">
        <authorList>
            <person name="Fogelqvist J."/>
        </authorList>
    </citation>
    <scope>NUCLEOTIDE SEQUENCE [LARGE SCALE GENOMIC DNA]</scope>
</reference>
<proteinExistence type="predicted"/>
<evidence type="ECO:0000313" key="3">
    <source>
        <dbReference type="Proteomes" id="UP000290189"/>
    </source>
</evidence>
<feature type="region of interest" description="Disordered" evidence="1">
    <location>
        <begin position="314"/>
        <end position="333"/>
    </location>
</feature>
<dbReference type="Proteomes" id="UP000290189">
    <property type="component" value="Unassembled WGS sequence"/>
</dbReference>
<protein>
    <submittedName>
        <fullName evidence="2">Uncharacterized protein</fullName>
    </submittedName>
</protein>
<name>A0A3P3Y1Z0_PLABS</name>